<keyword evidence="3" id="KW-0732">Signal</keyword>
<dbReference type="Proteomes" id="UP000252733">
    <property type="component" value="Unassembled WGS sequence"/>
</dbReference>
<sequence>MIMRTLSIYLIAMLLGVVVFTGCEDDFLETETKSSYTTDVVFSNPAFAQNALYGIYSLMTHDDTYSQMFPMYASMNSDIEVVAFGTGDYGDNGRRGIGNYLATPGNSELTKPWNVLYRAIERANIMISEVPDSPVMSGDDEEAKAKMMAYYGEALTLRSLFYLELVRNWGDVPFKTEPTNPDGSNFFIPKTNRDVILEALIEDLQEAEQYVPWIDRSDAATPERISKGFVKGLMARIALTRGGYSLRAESNTMERGSDWETYYQIAREECKKIMDEGVHSLNPSYKDVFVRQNQLEPDRQYYESLFEVGHGMARSGEAGYYIGIRYDTNPKYGRGNQGGALTLPHYLYSFEPEDSRRLVTVAFYKYNNLPQMEIYTDPTQFRFAKWNLKWMTDAYLSANRNAGNKLLTGINWTMMRYSDVLLMFAEAENALNGPTAAAKDALKEVRRRAFDSEMHPELVENYVESLASAEDFFDAIVHERALEFGGESIRKYDLIRWNLLDEKIKEAREMNRRIVYGEAPYDDVPQYLYYQYSEDDPEDLNFQTLNLDEELGDINIPDFDRVEWMSGIGDTDKDEFVQWLNLMSSGLDQYPNRHLLPIAQPVIDDANGAFVNEYGF</sequence>
<proteinExistence type="inferred from homology"/>
<comment type="caution">
    <text evidence="8">The sequence shown here is derived from an EMBL/GenBank/DDBJ whole genome shotgun (WGS) entry which is preliminary data.</text>
</comment>
<dbReference type="PROSITE" id="PS51257">
    <property type="entry name" value="PROKAR_LIPOPROTEIN"/>
    <property type="match status" value="1"/>
</dbReference>
<evidence type="ECO:0000259" key="7">
    <source>
        <dbReference type="Pfam" id="PF14322"/>
    </source>
</evidence>
<dbReference type="SUPFAM" id="SSF48452">
    <property type="entry name" value="TPR-like"/>
    <property type="match status" value="1"/>
</dbReference>
<evidence type="ECO:0000256" key="2">
    <source>
        <dbReference type="ARBA" id="ARBA00006275"/>
    </source>
</evidence>
<reference evidence="8 9" key="1">
    <citation type="submission" date="2018-07" db="EMBL/GenBank/DDBJ databases">
        <title>Freshwater and sediment microbial communities from various areas in North America, analyzing microbe dynamics in response to fracking.</title>
        <authorList>
            <person name="Lamendella R."/>
        </authorList>
    </citation>
    <scope>NUCLEOTIDE SEQUENCE [LARGE SCALE GENOMIC DNA]</scope>
    <source>
        <strain evidence="8 9">160A</strain>
    </source>
</reference>
<gene>
    <name evidence="8" type="ORF">DFO77_11555</name>
</gene>
<evidence type="ECO:0000259" key="6">
    <source>
        <dbReference type="Pfam" id="PF07980"/>
    </source>
</evidence>
<evidence type="ECO:0000313" key="8">
    <source>
        <dbReference type="EMBL" id="RCW32510.1"/>
    </source>
</evidence>
<comment type="subcellular location">
    <subcellularLocation>
        <location evidence="1">Cell outer membrane</location>
    </subcellularLocation>
</comment>
<dbReference type="CDD" id="cd08977">
    <property type="entry name" value="SusD"/>
    <property type="match status" value="1"/>
</dbReference>
<keyword evidence="4" id="KW-0472">Membrane</keyword>
<feature type="domain" description="RagB/SusD" evidence="6">
    <location>
        <begin position="350"/>
        <end position="523"/>
    </location>
</feature>
<evidence type="ECO:0000256" key="4">
    <source>
        <dbReference type="ARBA" id="ARBA00023136"/>
    </source>
</evidence>
<dbReference type="GO" id="GO:0009279">
    <property type="term" value="C:cell outer membrane"/>
    <property type="evidence" value="ECO:0007669"/>
    <property type="project" value="UniProtKB-SubCell"/>
</dbReference>
<dbReference type="InterPro" id="IPR011990">
    <property type="entry name" value="TPR-like_helical_dom_sf"/>
</dbReference>
<name>A0A368UWS4_9BACT</name>
<protein>
    <submittedName>
        <fullName evidence="8">Putative outer membrane starch-binding protein</fullName>
    </submittedName>
</protein>
<dbReference type="InterPro" id="IPR033985">
    <property type="entry name" value="SusD-like_N"/>
</dbReference>
<keyword evidence="9" id="KW-1185">Reference proteome</keyword>
<dbReference type="Gene3D" id="1.25.40.390">
    <property type="match status" value="1"/>
</dbReference>
<evidence type="ECO:0000256" key="5">
    <source>
        <dbReference type="ARBA" id="ARBA00023237"/>
    </source>
</evidence>
<dbReference type="Pfam" id="PF14322">
    <property type="entry name" value="SusD-like_3"/>
    <property type="match status" value="1"/>
</dbReference>
<evidence type="ECO:0000256" key="1">
    <source>
        <dbReference type="ARBA" id="ARBA00004442"/>
    </source>
</evidence>
<dbReference type="InterPro" id="IPR012944">
    <property type="entry name" value="SusD_RagB_dom"/>
</dbReference>
<keyword evidence="5" id="KW-0998">Cell outer membrane</keyword>
<organism evidence="8 9">
    <name type="scientific">Marinilabilia salmonicolor</name>
    <dbReference type="NCBI Taxonomy" id="989"/>
    <lineage>
        <taxon>Bacteria</taxon>
        <taxon>Pseudomonadati</taxon>
        <taxon>Bacteroidota</taxon>
        <taxon>Bacteroidia</taxon>
        <taxon>Marinilabiliales</taxon>
        <taxon>Marinilabiliaceae</taxon>
        <taxon>Marinilabilia</taxon>
    </lineage>
</organism>
<feature type="domain" description="SusD-like N-terminal" evidence="7">
    <location>
        <begin position="26"/>
        <end position="239"/>
    </location>
</feature>
<evidence type="ECO:0000313" key="9">
    <source>
        <dbReference type="Proteomes" id="UP000252733"/>
    </source>
</evidence>
<dbReference type="EMBL" id="QPIZ01000015">
    <property type="protein sequence ID" value="RCW32510.1"/>
    <property type="molecule type" value="Genomic_DNA"/>
</dbReference>
<accession>A0A368UWS4</accession>
<comment type="similarity">
    <text evidence="2">Belongs to the SusD family.</text>
</comment>
<evidence type="ECO:0000256" key="3">
    <source>
        <dbReference type="ARBA" id="ARBA00022729"/>
    </source>
</evidence>
<dbReference type="Pfam" id="PF07980">
    <property type="entry name" value="SusD_RagB"/>
    <property type="match status" value="1"/>
</dbReference>
<dbReference type="AlphaFoldDB" id="A0A368UWS4"/>